<keyword evidence="7" id="KW-0862">Zinc</keyword>
<dbReference type="Gene3D" id="1.10.8.50">
    <property type="match status" value="1"/>
</dbReference>
<dbReference type="Proteomes" id="UP001501303">
    <property type="component" value="Unassembled WGS sequence"/>
</dbReference>
<evidence type="ECO:0000256" key="6">
    <source>
        <dbReference type="ARBA" id="ARBA00022801"/>
    </source>
</evidence>
<dbReference type="PROSITE" id="PS51068">
    <property type="entry name" value="FPG_CAT"/>
    <property type="match status" value="1"/>
</dbReference>
<dbReference type="Pfam" id="PF01149">
    <property type="entry name" value="Fapy_DNA_glyco"/>
    <property type="match status" value="1"/>
</dbReference>
<evidence type="ECO:0000313" key="17">
    <source>
        <dbReference type="Proteomes" id="UP001501303"/>
    </source>
</evidence>
<dbReference type="SMART" id="SM01232">
    <property type="entry name" value="H2TH"/>
    <property type="match status" value="1"/>
</dbReference>
<keyword evidence="3" id="KW-0479">Metal-binding</keyword>
<keyword evidence="12" id="KW-0326">Glycosidase</keyword>
<proteinExistence type="inferred from homology"/>
<dbReference type="InterPro" id="IPR044090">
    <property type="entry name" value="Nei2_N"/>
</dbReference>
<evidence type="ECO:0000256" key="13">
    <source>
        <dbReference type="PROSITE-ProRule" id="PRU00391"/>
    </source>
</evidence>
<keyword evidence="8" id="KW-0238">DNA-binding</keyword>
<dbReference type="EC" id="4.2.99.18" evidence="2"/>
<evidence type="ECO:0000256" key="12">
    <source>
        <dbReference type="ARBA" id="ARBA00023295"/>
    </source>
</evidence>
<dbReference type="InterPro" id="IPR015886">
    <property type="entry name" value="H2TH_FPG"/>
</dbReference>
<dbReference type="SUPFAM" id="SSF46946">
    <property type="entry name" value="S13-like H2TH domain"/>
    <property type="match status" value="1"/>
</dbReference>
<keyword evidence="11" id="KW-0511">Multifunctional enzyme</keyword>
<accession>A0ABN2NU48</accession>
<evidence type="ECO:0000256" key="3">
    <source>
        <dbReference type="ARBA" id="ARBA00022723"/>
    </source>
</evidence>
<feature type="domain" description="FPG-type" evidence="14">
    <location>
        <begin position="228"/>
        <end position="268"/>
    </location>
</feature>
<dbReference type="PANTHER" id="PTHR42697">
    <property type="entry name" value="ENDONUCLEASE 8"/>
    <property type="match status" value="1"/>
</dbReference>
<organism evidence="16 17">
    <name type="scientific">Streptomyces sodiiphilus</name>
    <dbReference type="NCBI Taxonomy" id="226217"/>
    <lineage>
        <taxon>Bacteria</taxon>
        <taxon>Bacillati</taxon>
        <taxon>Actinomycetota</taxon>
        <taxon>Actinomycetes</taxon>
        <taxon>Kitasatosporales</taxon>
        <taxon>Streptomycetaceae</taxon>
        <taxon>Streptomyces</taxon>
    </lineage>
</organism>
<gene>
    <name evidence="16" type="ORF">GCM10009716_08120</name>
</gene>
<evidence type="ECO:0000259" key="14">
    <source>
        <dbReference type="PROSITE" id="PS51066"/>
    </source>
</evidence>
<comment type="similarity">
    <text evidence="1">Belongs to the FPG family.</text>
</comment>
<dbReference type="CDD" id="cd08971">
    <property type="entry name" value="AcNei2_N"/>
    <property type="match status" value="1"/>
</dbReference>
<evidence type="ECO:0000256" key="4">
    <source>
        <dbReference type="ARBA" id="ARBA00022763"/>
    </source>
</evidence>
<keyword evidence="5 13" id="KW-0863">Zinc-finger</keyword>
<keyword evidence="6" id="KW-0378">Hydrolase</keyword>
<keyword evidence="4" id="KW-0227">DNA damage</keyword>
<feature type="domain" description="Formamidopyrimidine-DNA glycosylase catalytic" evidence="15">
    <location>
        <begin position="2"/>
        <end position="121"/>
    </location>
</feature>
<evidence type="ECO:0000256" key="2">
    <source>
        <dbReference type="ARBA" id="ARBA00012720"/>
    </source>
</evidence>
<comment type="caution">
    <text evidence="16">The sequence shown here is derived from an EMBL/GenBank/DDBJ whole genome shotgun (WGS) entry which is preliminary data.</text>
</comment>
<dbReference type="InterPro" id="IPR010979">
    <property type="entry name" value="Ribosomal_uS13-like_H2TH"/>
</dbReference>
<keyword evidence="9" id="KW-0234">DNA repair</keyword>
<name>A0ABN2NU48_9ACTN</name>
<evidence type="ECO:0000256" key="8">
    <source>
        <dbReference type="ARBA" id="ARBA00023125"/>
    </source>
</evidence>
<evidence type="ECO:0000256" key="5">
    <source>
        <dbReference type="ARBA" id="ARBA00022771"/>
    </source>
</evidence>
<dbReference type="SUPFAM" id="SSF81624">
    <property type="entry name" value="N-terminal domain of MutM-like DNA repair proteins"/>
    <property type="match status" value="1"/>
</dbReference>
<reference evidence="16 17" key="1">
    <citation type="journal article" date="2019" name="Int. J. Syst. Evol. Microbiol.">
        <title>The Global Catalogue of Microorganisms (GCM) 10K type strain sequencing project: providing services to taxonomists for standard genome sequencing and annotation.</title>
        <authorList>
            <consortium name="The Broad Institute Genomics Platform"/>
            <consortium name="The Broad Institute Genome Sequencing Center for Infectious Disease"/>
            <person name="Wu L."/>
            <person name="Ma J."/>
        </authorList>
    </citation>
    <scope>NUCLEOTIDE SEQUENCE [LARGE SCALE GENOMIC DNA]</scope>
    <source>
        <strain evidence="16 17">JCM 13581</strain>
    </source>
</reference>
<evidence type="ECO:0000256" key="11">
    <source>
        <dbReference type="ARBA" id="ARBA00023268"/>
    </source>
</evidence>
<dbReference type="InterPro" id="IPR012319">
    <property type="entry name" value="FPG_cat"/>
</dbReference>
<evidence type="ECO:0000256" key="7">
    <source>
        <dbReference type="ARBA" id="ARBA00022833"/>
    </source>
</evidence>
<evidence type="ECO:0000256" key="9">
    <source>
        <dbReference type="ARBA" id="ARBA00023204"/>
    </source>
</evidence>
<dbReference type="Gene3D" id="3.20.190.10">
    <property type="entry name" value="MutM-like, N-terminal"/>
    <property type="match status" value="1"/>
</dbReference>
<keyword evidence="10" id="KW-0456">Lyase</keyword>
<evidence type="ECO:0000259" key="15">
    <source>
        <dbReference type="PROSITE" id="PS51068"/>
    </source>
</evidence>
<dbReference type="InterPro" id="IPR035937">
    <property type="entry name" value="FPG_N"/>
</dbReference>
<dbReference type="PANTHER" id="PTHR42697:SF1">
    <property type="entry name" value="ENDONUCLEASE 8"/>
    <property type="match status" value="1"/>
</dbReference>
<dbReference type="Pfam" id="PF06831">
    <property type="entry name" value="H2TH"/>
    <property type="match status" value="1"/>
</dbReference>
<evidence type="ECO:0000256" key="1">
    <source>
        <dbReference type="ARBA" id="ARBA00009409"/>
    </source>
</evidence>
<sequence length="275" mass="30305">MPEGDTVWQAARRLDTALAGRRLVRSDLRVPKLATVDLTGRDVLDVTPRGKHLLTRIEGGLTLHSHLRMDGAWKVFAPGERWRGGPAHQIRAILANEHRSAVGYRLPVLGLLRTSDEQRVVGHLGPDLLGPDWDRDEALRRLLDDPARPVGRALLDQRNLAGIGNVYMAELCFLARITPWLPVGEAPDLPGLVATAERLLDANRERPARTTTVREGLRMRTRSVERLYVYGRAGRPCLVCGTPVRVVSEASGDPGRERPAYWCPGCQSGPAPGRA</sequence>
<evidence type="ECO:0000256" key="10">
    <source>
        <dbReference type="ARBA" id="ARBA00023239"/>
    </source>
</evidence>
<keyword evidence="17" id="KW-1185">Reference proteome</keyword>
<dbReference type="SUPFAM" id="SSF57716">
    <property type="entry name" value="Glucocorticoid receptor-like (DNA-binding domain)"/>
    <property type="match status" value="1"/>
</dbReference>
<dbReference type="SMART" id="SM00898">
    <property type="entry name" value="Fapy_DNA_glyco"/>
    <property type="match status" value="1"/>
</dbReference>
<dbReference type="RefSeq" id="WP_344258889.1">
    <property type="nucleotide sequence ID" value="NZ_BAAAMJ010000008.1"/>
</dbReference>
<dbReference type="EMBL" id="BAAAMJ010000008">
    <property type="protein sequence ID" value="GAA1900649.1"/>
    <property type="molecule type" value="Genomic_DNA"/>
</dbReference>
<protein>
    <recommendedName>
        <fullName evidence="2">DNA-(apurinic or apyrimidinic site) lyase</fullName>
        <ecNumber evidence="2">4.2.99.18</ecNumber>
    </recommendedName>
</protein>
<dbReference type="PROSITE" id="PS51066">
    <property type="entry name" value="ZF_FPG_2"/>
    <property type="match status" value="1"/>
</dbReference>
<evidence type="ECO:0000313" key="16">
    <source>
        <dbReference type="EMBL" id="GAA1900649.1"/>
    </source>
</evidence>
<dbReference type="InterPro" id="IPR000214">
    <property type="entry name" value="Znf_DNA_glyclase/AP_lyase"/>
</dbReference>